<dbReference type="GO" id="GO:0009279">
    <property type="term" value="C:cell outer membrane"/>
    <property type="evidence" value="ECO:0007669"/>
    <property type="project" value="TreeGrafter"/>
</dbReference>
<dbReference type="Pfam" id="PF03968">
    <property type="entry name" value="LptD_N"/>
    <property type="match status" value="1"/>
</dbReference>
<dbReference type="PANTHER" id="PTHR36504">
    <property type="entry name" value="LIPOPOLYSACCHARIDE EXPORT SYSTEM PROTEIN LPTA"/>
    <property type="match status" value="1"/>
</dbReference>
<evidence type="ECO:0000256" key="3">
    <source>
        <dbReference type="ARBA" id="ARBA00022764"/>
    </source>
</evidence>
<proteinExistence type="predicted"/>
<dbReference type="GO" id="GO:0030288">
    <property type="term" value="C:outer membrane-bounded periplasmic space"/>
    <property type="evidence" value="ECO:0007669"/>
    <property type="project" value="TreeGrafter"/>
</dbReference>
<dbReference type="InterPro" id="IPR005653">
    <property type="entry name" value="OstA-like_N"/>
</dbReference>
<evidence type="ECO:0000313" key="5">
    <source>
        <dbReference type="EMBL" id="RDU69654.1"/>
    </source>
</evidence>
<evidence type="ECO:0000259" key="4">
    <source>
        <dbReference type="Pfam" id="PF03968"/>
    </source>
</evidence>
<dbReference type="GO" id="GO:0001530">
    <property type="term" value="F:lipopolysaccharide binding"/>
    <property type="evidence" value="ECO:0007669"/>
    <property type="project" value="InterPro"/>
</dbReference>
<dbReference type="Proteomes" id="UP000257067">
    <property type="component" value="Unassembled WGS sequence"/>
</dbReference>
<accession>A0A3D8IYF3</accession>
<dbReference type="InterPro" id="IPR052037">
    <property type="entry name" value="LPS_export_LptA"/>
</dbReference>
<evidence type="ECO:0000256" key="1">
    <source>
        <dbReference type="ARBA" id="ARBA00022448"/>
    </source>
</evidence>
<evidence type="ECO:0000256" key="2">
    <source>
        <dbReference type="ARBA" id="ARBA00022729"/>
    </source>
</evidence>
<protein>
    <submittedName>
        <fullName evidence="5">Lipopolysaccharide transport periplasmic protein LptA</fullName>
    </submittedName>
</protein>
<dbReference type="NCBIfam" id="TIGR03002">
    <property type="entry name" value="outer_YhbN_LptA"/>
    <property type="match status" value="1"/>
</dbReference>
<keyword evidence="1" id="KW-0813">Transport</keyword>
<dbReference type="GO" id="GO:0017089">
    <property type="term" value="F:glycolipid transfer activity"/>
    <property type="evidence" value="ECO:0007669"/>
    <property type="project" value="TreeGrafter"/>
</dbReference>
<dbReference type="RefSeq" id="WP_104724304.1">
    <property type="nucleotide sequence ID" value="NZ_FZNE01000003.1"/>
</dbReference>
<comment type="caution">
    <text evidence="5">The sequence shown here is derived from an EMBL/GenBank/DDBJ whole genome shotgun (WGS) entry which is preliminary data.</text>
</comment>
<dbReference type="InterPro" id="IPR014340">
    <property type="entry name" value="LptA"/>
</dbReference>
<dbReference type="AlphaFoldDB" id="A0A3D8IYF3"/>
<keyword evidence="2" id="KW-0732">Signal</keyword>
<organism evidence="5 6">
    <name type="scientific">Helicobacter cholecystus</name>
    <dbReference type="NCBI Taxonomy" id="45498"/>
    <lineage>
        <taxon>Bacteria</taxon>
        <taxon>Pseudomonadati</taxon>
        <taxon>Campylobacterota</taxon>
        <taxon>Epsilonproteobacteria</taxon>
        <taxon>Campylobacterales</taxon>
        <taxon>Helicobacteraceae</taxon>
        <taxon>Helicobacter</taxon>
    </lineage>
</organism>
<keyword evidence="6" id="KW-1185">Reference proteome</keyword>
<reference evidence="5 6" key="1">
    <citation type="submission" date="2018-04" db="EMBL/GenBank/DDBJ databases">
        <title>Novel Campyloabacter and Helicobacter Species and Strains.</title>
        <authorList>
            <person name="Mannion A.J."/>
            <person name="Shen Z."/>
            <person name="Fox J.G."/>
        </authorList>
    </citation>
    <scope>NUCLEOTIDE SEQUENCE [LARGE SCALE GENOMIC DNA]</scope>
    <source>
        <strain evidence="5 6">ATCC 700242</strain>
    </source>
</reference>
<keyword evidence="3" id="KW-0574">Periplasm</keyword>
<feature type="domain" description="Organic solvent tolerance-like N-terminal" evidence="4">
    <location>
        <begin position="22"/>
        <end position="133"/>
    </location>
</feature>
<dbReference type="Gene3D" id="2.60.450.10">
    <property type="entry name" value="Lipopolysaccharide (LPS) transport protein A like domain"/>
    <property type="match status" value="1"/>
</dbReference>
<name>A0A3D8IYF3_9HELI</name>
<dbReference type="OrthoDB" id="5373249at2"/>
<dbReference type="EMBL" id="NXLU01000002">
    <property type="protein sequence ID" value="RDU69654.1"/>
    <property type="molecule type" value="Genomic_DNA"/>
</dbReference>
<sequence>MVRSVVFCFFFASLSIGVELLEVSADKIYANQEKGYTQISGNVVIIKGDDVLRASEAIVKTDKNRKPTFYDARGNVTFKITLEDKRIMRGKAQHITYDALKSEYCLTGKALVQEEGKVNALKGEEIILNTKSGYASIVGSKSKNGEKKPAKITFSLDDIKEGNKKKNGK</sequence>
<dbReference type="PANTHER" id="PTHR36504:SF1">
    <property type="entry name" value="LIPOPOLYSACCHARIDE EXPORT SYSTEM PROTEIN LPTA"/>
    <property type="match status" value="1"/>
</dbReference>
<evidence type="ECO:0000313" key="6">
    <source>
        <dbReference type="Proteomes" id="UP000257067"/>
    </source>
</evidence>
<gene>
    <name evidence="5" type="primary">lptA</name>
    <name evidence="5" type="ORF">CQA62_03125</name>
</gene>
<dbReference type="GO" id="GO:0015920">
    <property type="term" value="P:lipopolysaccharide transport"/>
    <property type="evidence" value="ECO:0007669"/>
    <property type="project" value="InterPro"/>
</dbReference>